<dbReference type="Proteomes" id="UP000677218">
    <property type="component" value="Unassembled WGS sequence"/>
</dbReference>
<dbReference type="EMBL" id="BMAY01000011">
    <property type="protein sequence ID" value="GFZ27462.1"/>
    <property type="molecule type" value="Genomic_DNA"/>
</dbReference>
<evidence type="ECO:0000313" key="2">
    <source>
        <dbReference type="Proteomes" id="UP000677218"/>
    </source>
</evidence>
<name>A0A916QK99_9LACO</name>
<keyword evidence="2" id="KW-1185">Reference proteome</keyword>
<proteinExistence type="predicted"/>
<dbReference type="RefSeq" id="WP_212781150.1">
    <property type="nucleotide sequence ID" value="NZ_BMAY01000011.1"/>
</dbReference>
<comment type="caution">
    <text evidence="1">The sequence shown here is derived from an EMBL/GenBank/DDBJ whole genome shotgun (WGS) entry which is preliminary data.</text>
</comment>
<accession>A0A916QK99</accession>
<dbReference type="AlphaFoldDB" id="A0A916QK99"/>
<sequence length="188" mass="22442">MTAPKFSDFIDRDVACPPFTDTYDTDTPYTLRKLFLLVWYSRKHGSKPKIGAYPQFPQYMFDDYGINGEKLTDEFLKAEYLYDTGDRIRLTKKGWKLAKDFSDLWEIHRARERYILCFDEDFPLWNKGRRLGKFISAETEFYQARIKWLKKYAHLVKDDYDEYNSVLTSIEAYETSIKQNQIKLEALS</sequence>
<organism evidence="1 2">
    <name type="scientific">Lactobacillus corticis</name>
    <dbReference type="NCBI Taxonomy" id="2201249"/>
    <lineage>
        <taxon>Bacteria</taxon>
        <taxon>Bacillati</taxon>
        <taxon>Bacillota</taxon>
        <taxon>Bacilli</taxon>
        <taxon>Lactobacillales</taxon>
        <taxon>Lactobacillaceae</taxon>
        <taxon>Lactobacillus</taxon>
    </lineage>
</organism>
<gene>
    <name evidence="1" type="ORF">LCB40_13420</name>
</gene>
<evidence type="ECO:0000313" key="1">
    <source>
        <dbReference type="EMBL" id="GFZ27462.1"/>
    </source>
</evidence>
<reference evidence="1" key="1">
    <citation type="submission" date="2020-08" db="EMBL/GenBank/DDBJ databases">
        <title>Taxonomic study for Lactobacillus species isolated from hardwood bark.</title>
        <authorList>
            <person name="Tohno M."/>
            <person name="Tanizawa Y."/>
        </authorList>
    </citation>
    <scope>NUCLEOTIDE SEQUENCE</scope>
    <source>
        <strain evidence="1">B40</strain>
    </source>
</reference>
<protein>
    <submittedName>
        <fullName evidence="1">Uncharacterized protein</fullName>
    </submittedName>
</protein>